<evidence type="ECO:0000313" key="3">
    <source>
        <dbReference type="EMBL" id="RPE75901.1"/>
    </source>
</evidence>
<gene>
    <name evidence="3" type="ORF">EDC50_2802</name>
</gene>
<protein>
    <recommendedName>
        <fullName evidence="5">PsiF repeat-containing protein</fullName>
    </recommendedName>
</protein>
<keyword evidence="2" id="KW-0732">Signal</keyword>
<feature type="compositionally biased region" description="Basic and acidic residues" evidence="1">
    <location>
        <begin position="59"/>
        <end position="80"/>
    </location>
</feature>
<feature type="chain" id="PRO_5017947967" description="PsiF repeat-containing protein" evidence="2">
    <location>
        <begin position="26"/>
        <end position="101"/>
    </location>
</feature>
<organism evidence="3 4">
    <name type="scientific">Vulcaniibacterium tengchongense</name>
    <dbReference type="NCBI Taxonomy" id="1273429"/>
    <lineage>
        <taxon>Bacteria</taxon>
        <taxon>Pseudomonadati</taxon>
        <taxon>Pseudomonadota</taxon>
        <taxon>Gammaproteobacteria</taxon>
        <taxon>Lysobacterales</taxon>
        <taxon>Lysobacteraceae</taxon>
        <taxon>Vulcaniibacterium</taxon>
    </lineage>
</organism>
<name>A0A3N4V865_9GAMM</name>
<feature type="signal peptide" evidence="2">
    <location>
        <begin position="1"/>
        <end position="25"/>
    </location>
</feature>
<dbReference type="AlphaFoldDB" id="A0A3N4V865"/>
<reference evidence="3 4" key="1">
    <citation type="submission" date="2018-11" db="EMBL/GenBank/DDBJ databases">
        <title>Genomic Encyclopedia of Type Strains, Phase IV (KMG-IV): sequencing the most valuable type-strain genomes for metagenomic binning, comparative biology and taxonomic classification.</title>
        <authorList>
            <person name="Goeker M."/>
        </authorList>
    </citation>
    <scope>NUCLEOTIDE SEQUENCE [LARGE SCALE GENOMIC DNA]</scope>
    <source>
        <strain evidence="3 4">DSM 25623</strain>
    </source>
</reference>
<proteinExistence type="predicted"/>
<sequence length="101" mass="10659">MSRPASRRARIAAPLTFALAGLAGAQPSDAPPAPKGPEFRAALEACFAEQGLPPPEPGQPRRLEAGEGKRPDRQKLDACLRGKGFAPPPRRGPPQEHPPQA</sequence>
<feature type="region of interest" description="Disordered" evidence="1">
    <location>
        <begin position="49"/>
        <end position="101"/>
    </location>
</feature>
<evidence type="ECO:0000256" key="2">
    <source>
        <dbReference type="SAM" id="SignalP"/>
    </source>
</evidence>
<dbReference type="RefSeq" id="WP_123771109.1">
    <property type="nucleotide sequence ID" value="NZ_RKQN01000004.1"/>
</dbReference>
<accession>A0A3N4V865</accession>
<dbReference type="EMBL" id="RKQN01000004">
    <property type="protein sequence ID" value="RPE75901.1"/>
    <property type="molecule type" value="Genomic_DNA"/>
</dbReference>
<evidence type="ECO:0008006" key="5">
    <source>
        <dbReference type="Google" id="ProtNLM"/>
    </source>
</evidence>
<evidence type="ECO:0000313" key="4">
    <source>
        <dbReference type="Proteomes" id="UP000269708"/>
    </source>
</evidence>
<comment type="caution">
    <text evidence="3">The sequence shown here is derived from an EMBL/GenBank/DDBJ whole genome shotgun (WGS) entry which is preliminary data.</text>
</comment>
<evidence type="ECO:0000256" key="1">
    <source>
        <dbReference type="SAM" id="MobiDB-lite"/>
    </source>
</evidence>
<feature type="compositionally biased region" description="Pro residues" evidence="1">
    <location>
        <begin position="86"/>
        <end position="101"/>
    </location>
</feature>
<dbReference type="Proteomes" id="UP000269708">
    <property type="component" value="Unassembled WGS sequence"/>
</dbReference>
<keyword evidence="4" id="KW-1185">Reference proteome</keyword>